<comment type="caution">
    <text evidence="2">The sequence shown here is derived from an EMBL/GenBank/DDBJ whole genome shotgun (WGS) entry which is preliminary data.</text>
</comment>
<dbReference type="Proteomes" id="UP000215914">
    <property type="component" value="Unassembled WGS sequence"/>
</dbReference>
<name>A0A9K3DI91_HELAN</name>
<dbReference type="EMBL" id="MNCJ02000332">
    <property type="protein sequence ID" value="KAF5754778.1"/>
    <property type="molecule type" value="Genomic_DNA"/>
</dbReference>
<dbReference type="Gramene" id="mRNA:HanXRQr2_Chr17g0795081">
    <property type="protein sequence ID" value="mRNA:HanXRQr2_Chr17g0795081"/>
    <property type="gene ID" value="HanXRQr2_Chr17g0795081"/>
</dbReference>
<keyword evidence="1" id="KW-1133">Transmembrane helix</keyword>
<evidence type="ECO:0000313" key="3">
    <source>
        <dbReference type="Proteomes" id="UP000215914"/>
    </source>
</evidence>
<accession>A0A9K3DI91</accession>
<protein>
    <submittedName>
        <fullName evidence="2">Uncharacterized protein</fullName>
    </submittedName>
</protein>
<reference evidence="2" key="2">
    <citation type="submission" date="2020-06" db="EMBL/GenBank/DDBJ databases">
        <title>Helianthus annuus Genome sequencing and assembly Release 2.</title>
        <authorList>
            <person name="Gouzy J."/>
            <person name="Langlade N."/>
            <person name="Munos S."/>
        </authorList>
    </citation>
    <scope>NUCLEOTIDE SEQUENCE</scope>
    <source>
        <tissue evidence="2">Leaves</tissue>
    </source>
</reference>
<sequence>MCYTILKMCSSIVFAFSHRSWFFHVLSPTVVRWCLFSHWSRVVCRFFVLLSLAPSGRSVGLYMFFVLSKIVLSG</sequence>
<organism evidence="2 3">
    <name type="scientific">Helianthus annuus</name>
    <name type="common">Common sunflower</name>
    <dbReference type="NCBI Taxonomy" id="4232"/>
    <lineage>
        <taxon>Eukaryota</taxon>
        <taxon>Viridiplantae</taxon>
        <taxon>Streptophyta</taxon>
        <taxon>Embryophyta</taxon>
        <taxon>Tracheophyta</taxon>
        <taxon>Spermatophyta</taxon>
        <taxon>Magnoliopsida</taxon>
        <taxon>eudicotyledons</taxon>
        <taxon>Gunneridae</taxon>
        <taxon>Pentapetalae</taxon>
        <taxon>asterids</taxon>
        <taxon>campanulids</taxon>
        <taxon>Asterales</taxon>
        <taxon>Asteraceae</taxon>
        <taxon>Asteroideae</taxon>
        <taxon>Heliantheae alliance</taxon>
        <taxon>Heliantheae</taxon>
        <taxon>Helianthus</taxon>
    </lineage>
</organism>
<dbReference type="AlphaFoldDB" id="A0A9K3DI91"/>
<keyword evidence="3" id="KW-1185">Reference proteome</keyword>
<gene>
    <name evidence="2" type="ORF">HanXRQr2_Chr17g0795081</name>
</gene>
<evidence type="ECO:0000256" key="1">
    <source>
        <dbReference type="SAM" id="Phobius"/>
    </source>
</evidence>
<keyword evidence="1" id="KW-0472">Membrane</keyword>
<keyword evidence="1" id="KW-0812">Transmembrane</keyword>
<feature type="transmembrane region" description="Helical" evidence="1">
    <location>
        <begin position="46"/>
        <end position="67"/>
    </location>
</feature>
<evidence type="ECO:0000313" key="2">
    <source>
        <dbReference type="EMBL" id="KAF5754778.1"/>
    </source>
</evidence>
<reference evidence="2" key="1">
    <citation type="journal article" date="2017" name="Nature">
        <title>The sunflower genome provides insights into oil metabolism, flowering and Asterid evolution.</title>
        <authorList>
            <person name="Badouin H."/>
            <person name="Gouzy J."/>
            <person name="Grassa C.J."/>
            <person name="Murat F."/>
            <person name="Staton S.E."/>
            <person name="Cottret L."/>
            <person name="Lelandais-Briere C."/>
            <person name="Owens G.L."/>
            <person name="Carrere S."/>
            <person name="Mayjonade B."/>
            <person name="Legrand L."/>
            <person name="Gill N."/>
            <person name="Kane N.C."/>
            <person name="Bowers J.E."/>
            <person name="Hubner S."/>
            <person name="Bellec A."/>
            <person name="Berard A."/>
            <person name="Berges H."/>
            <person name="Blanchet N."/>
            <person name="Boniface M.C."/>
            <person name="Brunel D."/>
            <person name="Catrice O."/>
            <person name="Chaidir N."/>
            <person name="Claudel C."/>
            <person name="Donnadieu C."/>
            <person name="Faraut T."/>
            <person name="Fievet G."/>
            <person name="Helmstetter N."/>
            <person name="King M."/>
            <person name="Knapp S.J."/>
            <person name="Lai Z."/>
            <person name="Le Paslier M.C."/>
            <person name="Lippi Y."/>
            <person name="Lorenzon L."/>
            <person name="Mandel J.R."/>
            <person name="Marage G."/>
            <person name="Marchand G."/>
            <person name="Marquand E."/>
            <person name="Bret-Mestries E."/>
            <person name="Morien E."/>
            <person name="Nambeesan S."/>
            <person name="Nguyen T."/>
            <person name="Pegot-Espagnet P."/>
            <person name="Pouilly N."/>
            <person name="Raftis F."/>
            <person name="Sallet E."/>
            <person name="Schiex T."/>
            <person name="Thomas J."/>
            <person name="Vandecasteele C."/>
            <person name="Vares D."/>
            <person name="Vear F."/>
            <person name="Vautrin S."/>
            <person name="Crespi M."/>
            <person name="Mangin B."/>
            <person name="Burke J.M."/>
            <person name="Salse J."/>
            <person name="Munos S."/>
            <person name="Vincourt P."/>
            <person name="Rieseberg L.H."/>
            <person name="Langlade N.B."/>
        </authorList>
    </citation>
    <scope>NUCLEOTIDE SEQUENCE</scope>
    <source>
        <tissue evidence="2">Leaves</tissue>
    </source>
</reference>
<proteinExistence type="predicted"/>